<feature type="non-terminal residue" evidence="1">
    <location>
        <position position="1"/>
    </location>
</feature>
<proteinExistence type="predicted"/>
<sequence>TSDTMLIVWDTERGIPVKTFFDPFPNGTIRLALSSDGAVVTALSAVFTDTE</sequence>
<accession>A0A9K3GRP4</accession>
<gene>
    <name evidence="1" type="ORF">KIPB_016737</name>
</gene>
<dbReference type="EMBL" id="BDIP01010515">
    <property type="protein sequence ID" value="GIQ92773.1"/>
    <property type="molecule type" value="Genomic_DNA"/>
</dbReference>
<reference evidence="1 2" key="1">
    <citation type="journal article" date="2018" name="PLoS ONE">
        <title>The draft genome of Kipferlia bialata reveals reductive genome evolution in fornicate parasites.</title>
        <authorList>
            <person name="Tanifuji G."/>
            <person name="Takabayashi S."/>
            <person name="Kume K."/>
            <person name="Takagi M."/>
            <person name="Nakayama T."/>
            <person name="Kamikawa R."/>
            <person name="Inagaki Y."/>
            <person name="Hashimoto T."/>
        </authorList>
    </citation>
    <scope>NUCLEOTIDE SEQUENCE [LARGE SCALE GENOMIC DNA]</scope>
    <source>
        <strain evidence="1">NY0173</strain>
    </source>
</reference>
<dbReference type="Proteomes" id="UP000265618">
    <property type="component" value="Unassembled WGS sequence"/>
</dbReference>
<evidence type="ECO:0000313" key="2">
    <source>
        <dbReference type="Proteomes" id="UP000265618"/>
    </source>
</evidence>
<feature type="non-terminal residue" evidence="1">
    <location>
        <position position="51"/>
    </location>
</feature>
<organism evidence="1 2">
    <name type="scientific">Kipferlia bialata</name>
    <dbReference type="NCBI Taxonomy" id="797122"/>
    <lineage>
        <taxon>Eukaryota</taxon>
        <taxon>Metamonada</taxon>
        <taxon>Carpediemonas-like organisms</taxon>
        <taxon>Kipferlia</taxon>
    </lineage>
</organism>
<name>A0A9K3GRP4_9EUKA</name>
<dbReference type="AlphaFoldDB" id="A0A9K3GRP4"/>
<keyword evidence="2" id="KW-1185">Reference proteome</keyword>
<comment type="caution">
    <text evidence="1">The sequence shown here is derived from an EMBL/GenBank/DDBJ whole genome shotgun (WGS) entry which is preliminary data.</text>
</comment>
<dbReference type="OrthoDB" id="4899631at2759"/>
<protein>
    <submittedName>
        <fullName evidence="1">Uncharacterized protein</fullName>
    </submittedName>
</protein>
<evidence type="ECO:0000313" key="1">
    <source>
        <dbReference type="EMBL" id="GIQ92773.1"/>
    </source>
</evidence>